<feature type="region of interest" description="Disordered" evidence="1">
    <location>
        <begin position="1"/>
        <end position="32"/>
    </location>
</feature>
<comment type="caution">
    <text evidence="4">The sequence shown here is derived from an EMBL/GenBank/DDBJ whole genome shotgun (WGS) entry which is preliminary data.</text>
</comment>
<feature type="region of interest" description="Disordered" evidence="1">
    <location>
        <begin position="312"/>
        <end position="364"/>
    </location>
</feature>
<dbReference type="AlphaFoldDB" id="A0A8H4V944"/>
<keyword evidence="5" id="KW-1185">Reference proteome</keyword>
<dbReference type="Pfam" id="PF01424">
    <property type="entry name" value="R3H"/>
    <property type="match status" value="1"/>
</dbReference>
<dbReference type="Proteomes" id="UP000557566">
    <property type="component" value="Unassembled WGS sequence"/>
</dbReference>
<dbReference type="Gene3D" id="3.30.1370.50">
    <property type="entry name" value="R3H-like domain"/>
    <property type="match status" value="1"/>
</dbReference>
<gene>
    <name evidence="4" type="ORF">G6O67_001339</name>
</gene>
<organism evidence="4 5">
    <name type="scientific">Ophiocordyceps sinensis</name>
    <dbReference type="NCBI Taxonomy" id="72228"/>
    <lineage>
        <taxon>Eukaryota</taxon>
        <taxon>Fungi</taxon>
        <taxon>Dikarya</taxon>
        <taxon>Ascomycota</taxon>
        <taxon>Pezizomycotina</taxon>
        <taxon>Sordariomycetes</taxon>
        <taxon>Hypocreomycetidae</taxon>
        <taxon>Hypocreales</taxon>
        <taxon>Ophiocordycipitaceae</taxon>
        <taxon>Ophiocordyceps</taxon>
    </lineage>
</organism>
<evidence type="ECO:0000259" key="2">
    <source>
        <dbReference type="PROSITE" id="PS50174"/>
    </source>
</evidence>
<evidence type="ECO:0000256" key="1">
    <source>
        <dbReference type="SAM" id="MobiDB-lite"/>
    </source>
</evidence>
<feature type="compositionally biased region" description="Basic residues" evidence="1">
    <location>
        <begin position="273"/>
        <end position="282"/>
    </location>
</feature>
<accession>A0A8H4V944</accession>
<proteinExistence type="predicted"/>
<evidence type="ECO:0000313" key="5">
    <source>
        <dbReference type="Proteomes" id="UP000557566"/>
    </source>
</evidence>
<reference evidence="4 5" key="1">
    <citation type="journal article" date="2020" name="Genome Biol. Evol.">
        <title>A new high-quality draft genome assembly of the Chinese cordyceps Ophiocordyceps sinensis.</title>
        <authorList>
            <person name="Shu R."/>
            <person name="Zhang J."/>
            <person name="Meng Q."/>
            <person name="Zhang H."/>
            <person name="Zhou G."/>
            <person name="Li M."/>
            <person name="Wu P."/>
            <person name="Zhao Y."/>
            <person name="Chen C."/>
            <person name="Qin Q."/>
        </authorList>
    </citation>
    <scope>NUCLEOTIDE SEQUENCE [LARGE SCALE GENOMIC DNA]</scope>
    <source>
        <strain evidence="4 5">IOZ07</strain>
    </source>
</reference>
<dbReference type="EMBL" id="JAAVMX010000002">
    <property type="protein sequence ID" value="KAF4512165.1"/>
    <property type="molecule type" value="Genomic_DNA"/>
</dbReference>
<dbReference type="GO" id="GO:0003676">
    <property type="term" value="F:nucleic acid binding"/>
    <property type="evidence" value="ECO:0007669"/>
    <property type="project" value="UniProtKB-UniRule"/>
</dbReference>
<dbReference type="Pfam" id="PF01585">
    <property type="entry name" value="G-patch"/>
    <property type="match status" value="1"/>
</dbReference>
<dbReference type="InterPro" id="IPR001374">
    <property type="entry name" value="R3H_dom"/>
</dbReference>
<dbReference type="InterPro" id="IPR036867">
    <property type="entry name" value="R3H_dom_sf"/>
</dbReference>
<protein>
    <recommendedName>
        <fullName evidence="6">Protein SQS1</fullName>
    </recommendedName>
</protein>
<dbReference type="OrthoDB" id="21470at2759"/>
<feature type="region of interest" description="Disordered" evidence="1">
    <location>
        <begin position="600"/>
        <end position="627"/>
    </location>
</feature>
<feature type="compositionally biased region" description="Basic residues" evidence="1">
    <location>
        <begin position="600"/>
        <end position="611"/>
    </location>
</feature>
<dbReference type="InterPro" id="IPR051189">
    <property type="entry name" value="Splicing_assoc_domain"/>
</dbReference>
<dbReference type="InterPro" id="IPR000467">
    <property type="entry name" value="G_patch_dom"/>
</dbReference>
<dbReference type="PROSITE" id="PS51061">
    <property type="entry name" value="R3H"/>
    <property type="match status" value="1"/>
</dbReference>
<feature type="region of interest" description="Disordered" evidence="1">
    <location>
        <begin position="265"/>
        <end position="296"/>
    </location>
</feature>
<sequence>MPGSRRQTAALRGYRPLRGSRKRYPGGGSGLTDDTLVILSQSGQAFRGVGDVSLQYTETWITIDNSQLHGLTLAQEARQTSRQDHSSWNPNSKLRKNPVAFISAAAGEPLKPTAGCDDVPSNDRLNNRCGQMPALERGDNPALGGRVTDVPGQRELGETAQGTSNDYRASLPGEATPFFFDLTGQNADKRACEAFVDIPSLVSSPESSGDEVILFRGRNRSMQSMQISGSAQVLCTRAHTPKLHVDGKTPVDPQVLVIRPQPPAVVRTTQHSTRGRGRRNRRGLGGGHVHGNASDDSILDDYIANMLENGEMEEAVNPKPHGRRAQDDSRTCRVPKPKRLKGSPEARNEDCDCENPDASAGDEVAESIDTQSLDDTHSGESGAESEPDDETLAKLFAGQSLVDTGIGIGCNDQYQIDNASTDDARGHGSGPAQARKEFDFMDWERPSLQRKKGKKSRAKLPLAGCDSDIEQQLHAAWQNDRLKKKQLKKQREEIRVLGMLGQGTKPGDLRVKYPKGMNTVDVGQEMRTFLVSMHETLTFPPMDINARKMIHELANQFKVNSKSTGKADQRRTTIARTKRTKPYVESTFENAMGRIRRRQLPRPDAKRKRAPTKYTVAGSGHAATSYRDGDVVGEGAAELGAENRGRAMLEKMGWSRGTALGATHNKGILQPVTQTMKRSKAGLG</sequence>
<evidence type="ECO:0008006" key="6">
    <source>
        <dbReference type="Google" id="ProtNLM"/>
    </source>
</evidence>
<dbReference type="PANTHER" id="PTHR14195">
    <property type="entry name" value="G PATCH DOMAIN CONTAINING PROTEIN 2"/>
    <property type="match status" value="1"/>
</dbReference>
<feature type="domain" description="R3H" evidence="3">
    <location>
        <begin position="516"/>
        <end position="578"/>
    </location>
</feature>
<name>A0A8H4V944_9HYPO</name>
<evidence type="ECO:0000313" key="4">
    <source>
        <dbReference type="EMBL" id="KAF4512165.1"/>
    </source>
</evidence>
<feature type="domain" description="G-patch" evidence="2">
    <location>
        <begin position="641"/>
        <end position="684"/>
    </location>
</feature>
<dbReference type="PROSITE" id="PS50174">
    <property type="entry name" value="G_PATCH"/>
    <property type="match status" value="1"/>
</dbReference>
<evidence type="ECO:0000259" key="3">
    <source>
        <dbReference type="PROSITE" id="PS51061"/>
    </source>
</evidence>
<dbReference type="SUPFAM" id="SSF82708">
    <property type="entry name" value="R3H domain"/>
    <property type="match status" value="1"/>
</dbReference>
<dbReference type="SMART" id="SM00443">
    <property type="entry name" value="G_patch"/>
    <property type="match status" value="1"/>
</dbReference>